<organism evidence="1 2">
    <name type="scientific">Linderina macrospora</name>
    <dbReference type="NCBI Taxonomy" id="4868"/>
    <lineage>
        <taxon>Eukaryota</taxon>
        <taxon>Fungi</taxon>
        <taxon>Fungi incertae sedis</taxon>
        <taxon>Zoopagomycota</taxon>
        <taxon>Kickxellomycotina</taxon>
        <taxon>Kickxellomycetes</taxon>
        <taxon>Kickxellales</taxon>
        <taxon>Kickxellaceae</taxon>
        <taxon>Linderina</taxon>
    </lineage>
</organism>
<accession>A0ACC1JDI6</accession>
<protein>
    <submittedName>
        <fullName evidence="1">Uncharacterized protein</fullName>
    </submittedName>
</protein>
<dbReference type="Proteomes" id="UP001150603">
    <property type="component" value="Unassembled WGS sequence"/>
</dbReference>
<dbReference type="EMBL" id="JANBPW010000710">
    <property type="protein sequence ID" value="KAJ1948516.1"/>
    <property type="molecule type" value="Genomic_DNA"/>
</dbReference>
<gene>
    <name evidence="1" type="ORF">FBU59_001556</name>
</gene>
<keyword evidence="2" id="KW-1185">Reference proteome</keyword>
<comment type="caution">
    <text evidence="1">The sequence shown here is derived from an EMBL/GenBank/DDBJ whole genome shotgun (WGS) entry which is preliminary data.</text>
</comment>
<evidence type="ECO:0000313" key="1">
    <source>
        <dbReference type="EMBL" id="KAJ1948516.1"/>
    </source>
</evidence>
<reference evidence="1" key="1">
    <citation type="submission" date="2022-07" db="EMBL/GenBank/DDBJ databases">
        <title>Phylogenomic reconstructions and comparative analyses of Kickxellomycotina fungi.</title>
        <authorList>
            <person name="Reynolds N.K."/>
            <person name="Stajich J.E."/>
            <person name="Barry K."/>
            <person name="Grigoriev I.V."/>
            <person name="Crous P."/>
            <person name="Smith M.E."/>
        </authorList>
    </citation>
    <scope>NUCLEOTIDE SEQUENCE</scope>
    <source>
        <strain evidence="1">NRRL 5244</strain>
    </source>
</reference>
<proteinExistence type="predicted"/>
<sequence>MDTAYIDDPLELTKQKAMTNATLFPAAASAIDGLYRTGESSKVSGSNQVLLTTQGQGIQIVTTTDSKCLRSWTFPPSVRFACPAKYYGKSDSDSLVYVALHAGDEVGAGEQGCVVWRWTDRGIESVGLEEKISHTLPRPVFGLEPNVTRDGHLLAVHTDGSMALLSARLEPLFELPGSVGDKDSQVVWYQVVDAVQGMRSYLDSRQVAEWVVGDYRLAIALVRTPDSEIDGAFSYHVLLAVIDGAEGTIAEVGTTRINPKYVPTQPLACAYDAETGSLALLSASGVFSQLSLSLGSSALDDAILLQPRKEVLLRGFVPCGKKASQEDVPVTNMVVNSQVSLVSLTEKYVAIVGTHSVMSHNAQSPYAAVLTLWDLQYGCLHAEQALSVNPASLGSKGDSVPRLVYQTQPLSARLTETGSPSDQISVAVVVSHTTSPHIAFDSDAESATAKPASRSKRSLAVANSSVAWDVSTFTTSMFLPPVTLLASLRLQNNPKYFVDPEQQTRSASNVHSSNILLHEEQEQGLGVLRSGWEAIVDGTAKASGRGEQASEQALEQVGERRLATQQKENEVLLKLASVADDVDSDQYTQLFMDHLGAAADGNGESQAPTWISAHLMTTVMRRCFAEPLGALRAARRPVFAPRVIEFMLVHCGLANAHAPAPGLLPHLTARVDAENTKILTRSDAWDLVNIALRRCPDLPEDQVIGVLQFQLDHYKQHLPQLFAVFEDAPMDDDLKRIENDIALVVAAIVEISGDHDALRAALAELPLDHVACIVRLLVVWMDSWTKLGANVELAASSKFVSTTTVDRLRGLTDAAGADKDNSQLAPIAQAVSQANSQKPASLDGVPAVDAALTLFKQPTTAASKTDNGGKPLARELTRDWAPELVLPESLVGVPELSHVVDFVSLLLDAHVRRIMLTSDMHALVEQLAAATSQALAVSDQLRVLAVGLLPFNIIWEDLQAERVAKDLELQRRELGLEEIVTRNGMTRAEMEGRSNLPASKLRPQGAGEGGVYWERVQKLERYRVEVMHW</sequence>
<name>A0ACC1JDI6_9FUNG</name>
<evidence type="ECO:0000313" key="2">
    <source>
        <dbReference type="Proteomes" id="UP001150603"/>
    </source>
</evidence>